<proteinExistence type="predicted"/>
<reference evidence="2 3" key="1">
    <citation type="submission" date="2019-02" db="EMBL/GenBank/DDBJ databases">
        <authorList>
            <person name="Lehtovirta-Morley E L."/>
        </authorList>
    </citation>
    <scope>NUCLEOTIDE SEQUENCE [LARGE SCALE GENOMIC DNA]</scope>
    <source>
        <strain evidence="2">NFRAN1</strain>
    </source>
</reference>
<evidence type="ECO:0000313" key="3">
    <source>
        <dbReference type="Proteomes" id="UP000294299"/>
    </source>
</evidence>
<dbReference type="Proteomes" id="UP000294299">
    <property type="component" value="Chromosome NFRAN"/>
</dbReference>
<evidence type="ECO:0000259" key="1">
    <source>
        <dbReference type="Pfam" id="PF26485"/>
    </source>
</evidence>
<dbReference type="KEGG" id="nfn:NFRAN_1635"/>
<feature type="domain" description="DUF8156" evidence="1">
    <location>
        <begin position="1"/>
        <end position="79"/>
    </location>
</feature>
<evidence type="ECO:0000313" key="2">
    <source>
        <dbReference type="EMBL" id="VFJ13957.1"/>
    </source>
</evidence>
<sequence length="202" mass="23819">MGRSIPSFRMLIDIQRLEWTNFRKELGKKDKQIFSKLFLIPKLYGHASSSLSNSITIEPIILSILFNNSKSINQIRKDLLHRCTKFEYDIIEEKIFQDSTATTIQSDIILNAQYNNTIYELKRFSEALSIEDEIIFLNIISNCYRGYKNSLHSDINNKISRFNSFRNMPLFMAIILYQQKHIDLINKFLTRHNIRNCNSIVE</sequence>
<dbReference type="RefSeq" id="WP_134484065.1">
    <property type="nucleotide sequence ID" value="NZ_LR216287.1"/>
</dbReference>
<dbReference type="Pfam" id="PF26485">
    <property type="entry name" value="DUF8156"/>
    <property type="match status" value="1"/>
</dbReference>
<gene>
    <name evidence="2" type="ORF">NFRAN_1635</name>
</gene>
<keyword evidence="3" id="KW-1185">Reference proteome</keyword>
<dbReference type="OrthoDB" id="11496at2157"/>
<dbReference type="AlphaFoldDB" id="A0A484ID35"/>
<protein>
    <recommendedName>
        <fullName evidence="1">DUF8156 domain-containing protein</fullName>
    </recommendedName>
</protein>
<accession>A0A484ID35</accession>
<dbReference type="GeneID" id="39420965"/>
<organism evidence="2 3">
    <name type="scientific">Candidatus Nitrosocosmicus franklandianus</name>
    <dbReference type="NCBI Taxonomy" id="1798806"/>
    <lineage>
        <taxon>Archaea</taxon>
        <taxon>Nitrososphaerota</taxon>
        <taxon>Nitrososphaeria</taxon>
        <taxon>Nitrososphaerales</taxon>
        <taxon>Nitrososphaeraceae</taxon>
        <taxon>Candidatus Nitrosocosmicus</taxon>
    </lineage>
</organism>
<dbReference type="EMBL" id="LR216287">
    <property type="protein sequence ID" value="VFJ13957.1"/>
    <property type="molecule type" value="Genomic_DNA"/>
</dbReference>
<name>A0A484ID35_9ARCH</name>
<dbReference type="InterPro" id="IPR058469">
    <property type="entry name" value="DUF8156"/>
</dbReference>